<evidence type="ECO:0000313" key="1">
    <source>
        <dbReference type="EMBL" id="EFP13373.1"/>
    </source>
</evidence>
<accession>E3N0H2</accession>
<proteinExistence type="predicted"/>
<dbReference type="GeneID" id="9828071"/>
<keyword evidence="2" id="KW-1185">Reference proteome</keyword>
<reference evidence="1" key="1">
    <citation type="submission" date="2007-07" db="EMBL/GenBank/DDBJ databases">
        <title>PCAP assembly of the Caenorhabditis remanei genome.</title>
        <authorList>
            <consortium name="The Caenorhabditis remanei Sequencing Consortium"/>
            <person name="Wilson R.K."/>
        </authorList>
    </citation>
    <scope>NUCLEOTIDE SEQUENCE [LARGE SCALE GENOMIC DNA]</scope>
    <source>
        <strain evidence="1">PB4641</strain>
    </source>
</reference>
<dbReference type="KEGG" id="crq:GCK72_021629"/>
<name>E3N0H2_CAERE</name>
<organism evidence="2">
    <name type="scientific">Caenorhabditis remanei</name>
    <name type="common">Caenorhabditis vulgaris</name>
    <dbReference type="NCBI Taxonomy" id="31234"/>
    <lineage>
        <taxon>Eukaryota</taxon>
        <taxon>Metazoa</taxon>
        <taxon>Ecdysozoa</taxon>
        <taxon>Nematoda</taxon>
        <taxon>Chromadorea</taxon>
        <taxon>Rhabditida</taxon>
        <taxon>Rhabditina</taxon>
        <taxon>Rhabditomorpha</taxon>
        <taxon>Rhabditoidea</taxon>
        <taxon>Rhabditidae</taxon>
        <taxon>Peloderinae</taxon>
        <taxon>Caenorhabditis</taxon>
    </lineage>
</organism>
<gene>
    <name evidence="1" type="ORF">CRE_11314</name>
</gene>
<dbReference type="AlphaFoldDB" id="E3N0H2"/>
<dbReference type="RefSeq" id="XP_003098079.2">
    <property type="nucleotide sequence ID" value="XM_003098031.2"/>
</dbReference>
<dbReference type="InParanoid" id="E3N0H2"/>
<dbReference type="EMBL" id="DS268505">
    <property type="protein sequence ID" value="EFP13373.1"/>
    <property type="molecule type" value="Genomic_DNA"/>
</dbReference>
<protein>
    <submittedName>
        <fullName evidence="1">Uncharacterized protein</fullName>
    </submittedName>
</protein>
<evidence type="ECO:0000313" key="2">
    <source>
        <dbReference type="Proteomes" id="UP000008281"/>
    </source>
</evidence>
<dbReference type="Proteomes" id="UP000008281">
    <property type="component" value="Unassembled WGS sequence"/>
</dbReference>
<sequence>MEYMRTLGERRMMRTSEILEDQEKVARAQRVVESKEWSKLADVPEYYWDKFMPDVTRFEGVDAYLHKTKLNGTQVEEALYFHPIKFEKINEDETIDTIWLSLNHGIFDMANVGGCDPKTDCRKSIYKIEKGNLVYEHTFTMEGGQKMFVKRVYYIPADKFI</sequence>
<dbReference type="CTD" id="9828071"/>
<dbReference type="HOGENOM" id="CLU_1645313_0_0_1"/>